<dbReference type="PRINTS" id="PR00039">
    <property type="entry name" value="HTHLYSR"/>
</dbReference>
<dbReference type="InterPro" id="IPR036388">
    <property type="entry name" value="WH-like_DNA-bd_sf"/>
</dbReference>
<evidence type="ECO:0000313" key="6">
    <source>
        <dbReference type="EMBL" id="THF64914.1"/>
    </source>
</evidence>
<evidence type="ECO:0000256" key="4">
    <source>
        <dbReference type="ARBA" id="ARBA00023163"/>
    </source>
</evidence>
<keyword evidence="4" id="KW-0804">Transcription</keyword>
<dbReference type="PANTHER" id="PTHR30346:SF0">
    <property type="entry name" value="HCA OPERON TRANSCRIPTIONAL ACTIVATOR HCAR"/>
    <property type="match status" value="1"/>
</dbReference>
<dbReference type="Pfam" id="PF03466">
    <property type="entry name" value="LysR_substrate"/>
    <property type="match status" value="1"/>
</dbReference>
<evidence type="ECO:0000256" key="3">
    <source>
        <dbReference type="ARBA" id="ARBA00023125"/>
    </source>
</evidence>
<protein>
    <submittedName>
        <fullName evidence="6">LysR family transcriptional regulator</fullName>
    </submittedName>
</protein>
<reference evidence="6 7" key="1">
    <citation type="submission" date="2019-04" db="EMBL/GenBank/DDBJ databases">
        <title>Azoarcus nasutitermitis sp. nov. isolated from termite nest.</title>
        <authorList>
            <person name="Lin S.-Y."/>
            <person name="Hameed A."/>
            <person name="Hsu Y.-H."/>
            <person name="Young C.-C."/>
        </authorList>
    </citation>
    <scope>NUCLEOTIDE SEQUENCE [LARGE SCALE GENOMIC DNA]</scope>
    <source>
        <strain evidence="6 7">CC-YHH838</strain>
    </source>
</reference>
<dbReference type="GO" id="GO:0003677">
    <property type="term" value="F:DNA binding"/>
    <property type="evidence" value="ECO:0007669"/>
    <property type="project" value="UniProtKB-KW"/>
</dbReference>
<dbReference type="InterPro" id="IPR000847">
    <property type="entry name" value="LysR_HTH_N"/>
</dbReference>
<evidence type="ECO:0000256" key="1">
    <source>
        <dbReference type="ARBA" id="ARBA00009437"/>
    </source>
</evidence>
<keyword evidence="3" id="KW-0238">DNA-binding</keyword>
<comment type="similarity">
    <text evidence="1">Belongs to the LysR transcriptional regulatory family.</text>
</comment>
<comment type="caution">
    <text evidence="6">The sequence shown here is derived from an EMBL/GenBank/DDBJ whole genome shotgun (WGS) entry which is preliminary data.</text>
</comment>
<sequence>MQLGNVALPHPIVYFEACVLKTRWRGNALRGLLSPSLRERFDTMELYHLRTFVAVAEEGNLTRASERLFTSQPAISAHIKALEETLGVALFKRTPKGMRLTSIGEDLLPRARQTLAEAGAFVQHARSLRGELTGSVRIGLNSDARFLRVAALQTGLVARHPHLDVTMLGGTTGSNLPALRAGRLDASFISGERDDSDLITHRLCDEQLVVAAPRSMRARAAGADVKALARLPWIFTTPDCAYFKAILAVFQAQGCEPARALMADQDDAVLELVRAGAGLGVVRAGLVGGEGDRACELPFPMPRIPLQFAYPRARAGDPVIRALVEVVREVWELDGAAAHEPAIRVVAG</sequence>
<evidence type="ECO:0000313" key="7">
    <source>
        <dbReference type="Proteomes" id="UP000308430"/>
    </source>
</evidence>
<dbReference type="GO" id="GO:0003700">
    <property type="term" value="F:DNA-binding transcription factor activity"/>
    <property type="evidence" value="ECO:0007669"/>
    <property type="project" value="InterPro"/>
</dbReference>
<dbReference type="OrthoDB" id="9803735at2"/>
<keyword evidence="7" id="KW-1185">Reference proteome</keyword>
<dbReference type="Proteomes" id="UP000308430">
    <property type="component" value="Unassembled WGS sequence"/>
</dbReference>
<accession>A0A4S4AXV6</accession>
<dbReference type="PANTHER" id="PTHR30346">
    <property type="entry name" value="TRANSCRIPTIONAL DUAL REGULATOR HCAR-RELATED"/>
    <property type="match status" value="1"/>
</dbReference>
<dbReference type="FunFam" id="1.10.10.10:FF:000001">
    <property type="entry name" value="LysR family transcriptional regulator"/>
    <property type="match status" value="1"/>
</dbReference>
<dbReference type="Pfam" id="PF00126">
    <property type="entry name" value="HTH_1"/>
    <property type="match status" value="1"/>
</dbReference>
<dbReference type="Gene3D" id="3.40.190.290">
    <property type="match status" value="1"/>
</dbReference>
<evidence type="ECO:0000256" key="2">
    <source>
        <dbReference type="ARBA" id="ARBA00023015"/>
    </source>
</evidence>
<dbReference type="InterPro" id="IPR036390">
    <property type="entry name" value="WH_DNA-bd_sf"/>
</dbReference>
<dbReference type="EMBL" id="SSOC01000004">
    <property type="protein sequence ID" value="THF64914.1"/>
    <property type="molecule type" value="Genomic_DNA"/>
</dbReference>
<dbReference type="Gene3D" id="1.10.10.10">
    <property type="entry name" value="Winged helix-like DNA-binding domain superfamily/Winged helix DNA-binding domain"/>
    <property type="match status" value="1"/>
</dbReference>
<dbReference type="SUPFAM" id="SSF46785">
    <property type="entry name" value="Winged helix' DNA-binding domain"/>
    <property type="match status" value="1"/>
</dbReference>
<gene>
    <name evidence="6" type="ORF">E6C76_12850</name>
</gene>
<name>A0A4S4AXV6_9RHOO</name>
<dbReference type="SUPFAM" id="SSF53850">
    <property type="entry name" value="Periplasmic binding protein-like II"/>
    <property type="match status" value="1"/>
</dbReference>
<dbReference type="CDD" id="cd05466">
    <property type="entry name" value="PBP2_LTTR_substrate"/>
    <property type="match status" value="1"/>
</dbReference>
<proteinExistence type="inferred from homology"/>
<organism evidence="6 7">
    <name type="scientific">Pseudothauera nasutitermitis</name>
    <dbReference type="NCBI Taxonomy" id="2565930"/>
    <lineage>
        <taxon>Bacteria</taxon>
        <taxon>Pseudomonadati</taxon>
        <taxon>Pseudomonadota</taxon>
        <taxon>Betaproteobacteria</taxon>
        <taxon>Rhodocyclales</taxon>
        <taxon>Zoogloeaceae</taxon>
        <taxon>Pseudothauera</taxon>
    </lineage>
</organism>
<feature type="domain" description="HTH lysR-type" evidence="5">
    <location>
        <begin position="44"/>
        <end position="101"/>
    </location>
</feature>
<dbReference type="GO" id="GO:0032993">
    <property type="term" value="C:protein-DNA complex"/>
    <property type="evidence" value="ECO:0007669"/>
    <property type="project" value="TreeGrafter"/>
</dbReference>
<evidence type="ECO:0000259" key="5">
    <source>
        <dbReference type="PROSITE" id="PS50931"/>
    </source>
</evidence>
<dbReference type="AlphaFoldDB" id="A0A4S4AXV6"/>
<dbReference type="InterPro" id="IPR005119">
    <property type="entry name" value="LysR_subst-bd"/>
</dbReference>
<dbReference type="PROSITE" id="PS50931">
    <property type="entry name" value="HTH_LYSR"/>
    <property type="match status" value="1"/>
</dbReference>
<keyword evidence="2" id="KW-0805">Transcription regulation</keyword>